<proteinExistence type="inferred from homology"/>
<dbReference type="PANTHER" id="PTHR43022">
    <property type="entry name" value="PROTEIN SMF"/>
    <property type="match status" value="1"/>
</dbReference>
<dbReference type="PANTHER" id="PTHR43022:SF1">
    <property type="entry name" value="PROTEIN SMF"/>
    <property type="match status" value="1"/>
</dbReference>
<accession>A0A1G5F1X5</accession>
<evidence type="ECO:0000259" key="2">
    <source>
        <dbReference type="Pfam" id="PF02481"/>
    </source>
</evidence>
<dbReference type="GO" id="GO:0009294">
    <property type="term" value="P:DNA-mediated transformation"/>
    <property type="evidence" value="ECO:0007669"/>
    <property type="project" value="InterPro"/>
</dbReference>
<dbReference type="AlphaFoldDB" id="A0A1G5F1X5"/>
<dbReference type="Proteomes" id="UP000183047">
    <property type="component" value="Unassembled WGS sequence"/>
</dbReference>
<dbReference type="SUPFAM" id="SSF102405">
    <property type="entry name" value="MCP/YpsA-like"/>
    <property type="match status" value="1"/>
</dbReference>
<evidence type="ECO:0000313" key="3">
    <source>
        <dbReference type="EMBL" id="SCY33255.1"/>
    </source>
</evidence>
<dbReference type="InterPro" id="IPR003488">
    <property type="entry name" value="DprA"/>
</dbReference>
<protein>
    <submittedName>
        <fullName evidence="3">DNA processing protein</fullName>
    </submittedName>
</protein>
<dbReference type="RefSeq" id="WP_083334579.1">
    <property type="nucleotide sequence ID" value="NZ_FMUR01000013.1"/>
</dbReference>
<organism evidence="3 4">
    <name type="scientific">Butyrivibrio hungatei</name>
    <dbReference type="NCBI Taxonomy" id="185008"/>
    <lineage>
        <taxon>Bacteria</taxon>
        <taxon>Bacillati</taxon>
        <taxon>Bacillota</taxon>
        <taxon>Clostridia</taxon>
        <taxon>Lachnospirales</taxon>
        <taxon>Lachnospiraceae</taxon>
        <taxon>Butyrivibrio</taxon>
    </lineage>
</organism>
<comment type="similarity">
    <text evidence="1">Belongs to the DprA/Smf family.</text>
</comment>
<dbReference type="Pfam" id="PF02481">
    <property type="entry name" value="DNA_processg_A"/>
    <property type="match status" value="1"/>
</dbReference>
<evidence type="ECO:0000313" key="4">
    <source>
        <dbReference type="Proteomes" id="UP000183047"/>
    </source>
</evidence>
<dbReference type="EMBL" id="FMUR01000013">
    <property type="protein sequence ID" value="SCY33255.1"/>
    <property type="molecule type" value="Genomic_DNA"/>
</dbReference>
<reference evidence="4" key="1">
    <citation type="submission" date="2016-10" db="EMBL/GenBank/DDBJ databases">
        <authorList>
            <person name="Varghese N."/>
            <person name="Submissions S."/>
        </authorList>
    </citation>
    <scope>NUCLEOTIDE SEQUENCE [LARGE SCALE GENOMIC DNA]</scope>
    <source>
        <strain evidence="4">XBD2006</strain>
    </source>
</reference>
<dbReference type="OrthoDB" id="9785707at2"/>
<keyword evidence="4" id="KW-1185">Reference proteome</keyword>
<dbReference type="InterPro" id="IPR057666">
    <property type="entry name" value="DrpA_SLOG"/>
</dbReference>
<evidence type="ECO:0000256" key="1">
    <source>
        <dbReference type="ARBA" id="ARBA00006525"/>
    </source>
</evidence>
<name>A0A1G5F1X5_9FIRM</name>
<gene>
    <name evidence="3" type="ORF">SAMN02910451_02202</name>
</gene>
<sequence length="391" mass="42778">MQTAEKHLSENKSKNITDNITENDYAHWLFSTPGIGNVSADRLLCGGRTCREIYEMGEAELKKLLRPKQVSAVLDSRYIWDFAEEKKKLAQSDIKFISRIDPRFPEKLKNIPNPPFAIYVKGELPGDDSPSVAVIGARLCSEYGRYMARQLGRGLALAGVKVISGMARGIDGVSQKAALCAGGKSYAVVGCGADICYPDENREIYEELSLNGGIISEYAPGTMPKASFFPMRNRIISALSDIVVVVEARLHSGTQITVDTALEQGKEVLAVPGRVTDRLSDGCNRLICQGAGVVLDVDDVIERLASWNYRKDSLESSAGFEEERTGECVSHIEKAILDQLDAVPVSFSYIADKLSMNGINIAVPDLLKELFDMCGKGLITQTGSYYVKKFG</sequence>
<feature type="domain" description="Smf/DprA SLOG" evidence="2">
    <location>
        <begin position="96"/>
        <end position="304"/>
    </location>
</feature>
<dbReference type="Gene3D" id="3.40.50.450">
    <property type="match status" value="1"/>
</dbReference>
<dbReference type="NCBIfam" id="TIGR00732">
    <property type="entry name" value="dprA"/>
    <property type="match status" value="1"/>
</dbReference>